<dbReference type="AlphaFoldDB" id="A0A9P5EE31"/>
<dbReference type="OrthoDB" id="5106623at2759"/>
<keyword evidence="3" id="KW-1185">Reference proteome</keyword>
<dbReference type="EMBL" id="LUFC02000257">
    <property type="protein sequence ID" value="KAF4499429.1"/>
    <property type="molecule type" value="Genomic_DNA"/>
</dbReference>
<evidence type="ECO:0000313" key="3">
    <source>
        <dbReference type="Proteomes" id="UP000737391"/>
    </source>
</evidence>
<name>A0A9P5EE31_9HYPO</name>
<feature type="compositionally biased region" description="Acidic residues" evidence="1">
    <location>
        <begin position="75"/>
        <end position="102"/>
    </location>
</feature>
<protein>
    <submittedName>
        <fullName evidence="2">Uncharacterized protein</fullName>
    </submittedName>
</protein>
<accession>A0A9P5EE31</accession>
<feature type="compositionally biased region" description="Acidic residues" evidence="1">
    <location>
        <begin position="131"/>
        <end position="141"/>
    </location>
</feature>
<feature type="compositionally biased region" description="Basic and acidic residues" evidence="1">
    <location>
        <begin position="153"/>
        <end position="163"/>
    </location>
</feature>
<sequence length="183" mass="20363">MILRIYRRPRDKRLQVTGLALDRKYLQFLNAIWYHGVFMDLAALEELAGRCKHATAYAQAAVVGRGDCSQSANEDVGDNNEEDEKEDSEGDDTREEEEEDNAEDHSEERGGVTNQQEDRGFTTWVKGLGEITDDDQYDMEVEAGAAPGLAQEPVERCSGKQHPEFSQAGLRSGVPANQPCKLS</sequence>
<dbReference type="Proteomes" id="UP000737391">
    <property type="component" value="Unassembled WGS sequence"/>
</dbReference>
<feature type="compositionally biased region" description="Basic and acidic residues" evidence="1">
    <location>
        <begin position="103"/>
        <end position="120"/>
    </location>
</feature>
<gene>
    <name evidence="2" type="ORF">FAGAP_4387</name>
</gene>
<comment type="caution">
    <text evidence="2">The sequence shown here is derived from an EMBL/GenBank/DDBJ whole genome shotgun (WGS) entry which is preliminary data.</text>
</comment>
<reference evidence="2" key="1">
    <citation type="submission" date="2020-01" db="EMBL/GenBank/DDBJ databases">
        <title>Identification and distribution of gene clusters putatively required for synthesis of sphingolipid metabolism inhibitors in phylogenetically diverse species of the filamentous fungus Fusarium.</title>
        <authorList>
            <person name="Kim H.-S."/>
            <person name="Busman M."/>
            <person name="Brown D.W."/>
            <person name="Divon H."/>
            <person name="Uhlig S."/>
            <person name="Proctor R.H."/>
        </authorList>
    </citation>
    <scope>NUCLEOTIDE SEQUENCE</scope>
    <source>
        <strain evidence="2">NRRL 31653</strain>
    </source>
</reference>
<evidence type="ECO:0000256" key="1">
    <source>
        <dbReference type="SAM" id="MobiDB-lite"/>
    </source>
</evidence>
<organism evidence="2 3">
    <name type="scientific">Fusarium agapanthi</name>
    <dbReference type="NCBI Taxonomy" id="1803897"/>
    <lineage>
        <taxon>Eukaryota</taxon>
        <taxon>Fungi</taxon>
        <taxon>Dikarya</taxon>
        <taxon>Ascomycota</taxon>
        <taxon>Pezizomycotina</taxon>
        <taxon>Sordariomycetes</taxon>
        <taxon>Hypocreomycetidae</taxon>
        <taxon>Hypocreales</taxon>
        <taxon>Nectriaceae</taxon>
        <taxon>Fusarium</taxon>
        <taxon>Fusarium fujikuroi species complex</taxon>
    </lineage>
</organism>
<proteinExistence type="predicted"/>
<feature type="region of interest" description="Disordered" evidence="1">
    <location>
        <begin position="66"/>
        <end position="183"/>
    </location>
</feature>
<evidence type="ECO:0000313" key="2">
    <source>
        <dbReference type="EMBL" id="KAF4499429.1"/>
    </source>
</evidence>